<dbReference type="Proteomes" id="UP000321412">
    <property type="component" value="Unassembled WGS sequence"/>
</dbReference>
<evidence type="ECO:0000313" key="3">
    <source>
        <dbReference type="EMBL" id="TXD38059.1"/>
    </source>
</evidence>
<feature type="chain" id="PRO_5022659471" description="Peptidase C-terminal archaeal/bacterial domain-containing protein" evidence="2">
    <location>
        <begin position="30"/>
        <end position="418"/>
    </location>
</feature>
<sequence length="418" mass="43264">MMRPSFHKTPLLRRTLTLLAALALSVACSSEPDGPDRPIDIAEDVGADTDSGDLDGGQPDADAADPTDVEDDADDTDVDATTPDADAEDPDAADADVDEPDASDADADEPDAEELDASDAEEPDAEEPPTECDAATLDLGVLEAGANVVELRADLGTVAGFDACEGSAPTDSVILRFELAENSQIAFPSSDATLLQSTCSAVGAFCVDAGVAFNALSGVELYVAVERPTEASSITIDVTPLVPCSPEGERTCVDGARIEACTTGFASPQVATRVVVDCPQGCEDNACLGDTCANPILVDSAVTVEAPGEALSNSFDNQGATGCSWDTPSLGREVVFQVDHVEAGENIEITITDPLRFYRVSIMQSCSETAECLESAVLGSVLTYEAPASGTYFVVVDAEFDLPAAPEISVEVHAVSEI</sequence>
<name>A0A5C6XE26_9DELT</name>
<protein>
    <recommendedName>
        <fullName evidence="5">Peptidase C-terminal archaeal/bacterial domain-containing protein</fullName>
    </recommendedName>
</protein>
<evidence type="ECO:0000313" key="4">
    <source>
        <dbReference type="Proteomes" id="UP000321412"/>
    </source>
</evidence>
<evidence type="ECO:0008006" key="5">
    <source>
        <dbReference type="Google" id="ProtNLM"/>
    </source>
</evidence>
<gene>
    <name evidence="3" type="ORF">FRC98_03940</name>
</gene>
<dbReference type="RefSeq" id="WP_146980005.1">
    <property type="nucleotide sequence ID" value="NZ_VOSM01000002.1"/>
</dbReference>
<proteinExistence type="predicted"/>
<accession>A0A5C6XE26</accession>
<organism evidence="3 4">
    <name type="scientific">Lujinxingia vulgaris</name>
    <dbReference type="NCBI Taxonomy" id="2600176"/>
    <lineage>
        <taxon>Bacteria</taxon>
        <taxon>Deltaproteobacteria</taxon>
        <taxon>Bradymonadales</taxon>
        <taxon>Lujinxingiaceae</taxon>
        <taxon>Lujinxingia</taxon>
    </lineage>
</organism>
<dbReference type="EMBL" id="VOSM01000002">
    <property type="protein sequence ID" value="TXD38059.1"/>
    <property type="molecule type" value="Genomic_DNA"/>
</dbReference>
<evidence type="ECO:0000256" key="1">
    <source>
        <dbReference type="SAM" id="MobiDB-lite"/>
    </source>
</evidence>
<feature type="compositionally biased region" description="Acidic residues" evidence="1">
    <location>
        <begin position="62"/>
        <end position="78"/>
    </location>
</feature>
<feature type="compositionally biased region" description="Acidic residues" evidence="1">
    <location>
        <begin position="41"/>
        <end position="53"/>
    </location>
</feature>
<feature type="region of interest" description="Disordered" evidence="1">
    <location>
        <begin position="28"/>
        <end position="131"/>
    </location>
</feature>
<dbReference type="AlphaFoldDB" id="A0A5C6XE26"/>
<feature type="compositionally biased region" description="Acidic residues" evidence="1">
    <location>
        <begin position="85"/>
        <end position="130"/>
    </location>
</feature>
<evidence type="ECO:0000256" key="2">
    <source>
        <dbReference type="SAM" id="SignalP"/>
    </source>
</evidence>
<dbReference type="PROSITE" id="PS51257">
    <property type="entry name" value="PROKAR_LIPOPROTEIN"/>
    <property type="match status" value="1"/>
</dbReference>
<keyword evidence="4" id="KW-1185">Reference proteome</keyword>
<dbReference type="OrthoDB" id="5511392at2"/>
<keyword evidence="2" id="KW-0732">Signal</keyword>
<feature type="signal peptide" evidence="2">
    <location>
        <begin position="1"/>
        <end position="29"/>
    </location>
</feature>
<comment type="caution">
    <text evidence="3">The sequence shown here is derived from an EMBL/GenBank/DDBJ whole genome shotgun (WGS) entry which is preliminary data.</text>
</comment>
<reference evidence="3 4" key="1">
    <citation type="submission" date="2019-08" db="EMBL/GenBank/DDBJ databases">
        <title>Bradymonadales sp. TMQ4.</title>
        <authorList>
            <person name="Liang Q."/>
        </authorList>
    </citation>
    <scope>NUCLEOTIDE SEQUENCE [LARGE SCALE GENOMIC DNA]</scope>
    <source>
        <strain evidence="3 4">TMQ4</strain>
    </source>
</reference>